<dbReference type="EMBL" id="CACVAY010000141">
    <property type="protein sequence ID" value="CAA6827714.1"/>
    <property type="molecule type" value="Genomic_DNA"/>
</dbReference>
<name>A0A6S6UDV4_9GAMM</name>
<proteinExistence type="predicted"/>
<feature type="signal peptide" evidence="1">
    <location>
        <begin position="1"/>
        <end position="19"/>
    </location>
</feature>
<evidence type="ECO:0000313" key="2">
    <source>
        <dbReference type="EMBL" id="CAA6827714.1"/>
    </source>
</evidence>
<reference evidence="2" key="1">
    <citation type="submission" date="2020-01" db="EMBL/GenBank/DDBJ databases">
        <authorList>
            <person name="Meier V. D."/>
            <person name="Meier V D."/>
        </authorList>
    </citation>
    <scope>NUCLEOTIDE SEQUENCE</scope>
    <source>
        <strain evidence="2">HLG_WM_MAG_07</strain>
    </source>
</reference>
<keyword evidence="1" id="KW-0732">Signal</keyword>
<gene>
    <name evidence="2" type="ORF">HELGO_WM8478</name>
</gene>
<accession>A0A6S6UDV4</accession>
<dbReference type="PROSITE" id="PS51257">
    <property type="entry name" value="PROKAR_LIPOPROTEIN"/>
    <property type="match status" value="1"/>
</dbReference>
<dbReference type="AlphaFoldDB" id="A0A6S6UDV4"/>
<organism evidence="2">
    <name type="scientific">uncultured Thiotrichaceae bacterium</name>
    <dbReference type="NCBI Taxonomy" id="298394"/>
    <lineage>
        <taxon>Bacteria</taxon>
        <taxon>Pseudomonadati</taxon>
        <taxon>Pseudomonadota</taxon>
        <taxon>Gammaproteobacteria</taxon>
        <taxon>Thiotrichales</taxon>
        <taxon>Thiotrichaceae</taxon>
        <taxon>environmental samples</taxon>
    </lineage>
</organism>
<evidence type="ECO:0000256" key="1">
    <source>
        <dbReference type="SAM" id="SignalP"/>
    </source>
</evidence>
<feature type="chain" id="PRO_5028444901" evidence="1">
    <location>
        <begin position="20"/>
        <end position="326"/>
    </location>
</feature>
<sequence>MNKAIYTTLSMLAISGLTACSQQTIIPEATEAPPKKATNYAHTQSVQHNNVTQEIPKALPLLQPKAVYMPQQQAYQARPSYMPNQSRHELRQIGQKIFVNEAGGDRSKLVHWNYGENFGAMGIGHWTWYPAGKTRYRYGNTFPGLLSFMETKGVQLPQWLKVAKVRGAPWANRSQLMRAKNTHQVRELEQLLHNTKDIQAEYIIQRAKRAMPRLVKTSPGPLRSRVSQNLHAVSNSPGGWYALVDYVNFKGEGLNRRGGYRGQNWGLLQVLENMQPAPAGQPALNNFATSAMQVLQRRVRNSPPSRGESRWLTGWSNRINTYRYPI</sequence>
<protein>
    <submittedName>
        <fullName evidence="2">Uncharacterized protein</fullName>
    </submittedName>
</protein>